<organism evidence="4 5">
    <name type="scientific">Bursaphelenchus xylophilus</name>
    <name type="common">Pinewood nematode worm</name>
    <name type="synonym">Aphelenchoides xylophilus</name>
    <dbReference type="NCBI Taxonomy" id="6326"/>
    <lineage>
        <taxon>Eukaryota</taxon>
        <taxon>Metazoa</taxon>
        <taxon>Ecdysozoa</taxon>
        <taxon>Nematoda</taxon>
        <taxon>Chromadorea</taxon>
        <taxon>Rhabditida</taxon>
        <taxon>Tylenchina</taxon>
        <taxon>Tylenchomorpha</taxon>
        <taxon>Aphelenchoidea</taxon>
        <taxon>Aphelenchoididae</taxon>
        <taxon>Bursaphelenchus</taxon>
    </lineage>
</organism>
<feature type="region of interest" description="Disordered" evidence="3">
    <location>
        <begin position="1"/>
        <end position="26"/>
    </location>
</feature>
<dbReference type="Gene3D" id="3.40.50.300">
    <property type="entry name" value="P-loop containing nucleotide triphosphate hydrolases"/>
    <property type="match status" value="1"/>
</dbReference>
<dbReference type="GO" id="GO:0007264">
    <property type="term" value="P:small GTPase-mediated signal transduction"/>
    <property type="evidence" value="ECO:0007669"/>
    <property type="project" value="InterPro"/>
</dbReference>
<dbReference type="PANTHER" id="PTHR24072">
    <property type="entry name" value="RHO FAMILY GTPASE"/>
    <property type="match status" value="1"/>
</dbReference>
<accession>A0A1I7S7M4</accession>
<evidence type="ECO:0000313" key="4">
    <source>
        <dbReference type="Proteomes" id="UP000095284"/>
    </source>
</evidence>
<dbReference type="AlphaFoldDB" id="A0A1I7S7M4"/>
<protein>
    <submittedName>
        <fullName evidence="5">Ras family protein</fullName>
    </submittedName>
</protein>
<dbReference type="eggNOG" id="KOG0393">
    <property type="taxonomic scope" value="Eukaryota"/>
</dbReference>
<name>A0A1I7S7M4_BURXY</name>
<evidence type="ECO:0000256" key="2">
    <source>
        <dbReference type="ARBA" id="ARBA00023134"/>
    </source>
</evidence>
<keyword evidence="1" id="KW-0547">Nucleotide-binding</keyword>
<dbReference type="InterPro" id="IPR001806">
    <property type="entry name" value="Small_GTPase"/>
</dbReference>
<dbReference type="InterPro" id="IPR027417">
    <property type="entry name" value="P-loop_NTPase"/>
</dbReference>
<dbReference type="PROSITE" id="PS51420">
    <property type="entry name" value="RHO"/>
    <property type="match status" value="1"/>
</dbReference>
<dbReference type="SMART" id="SM00173">
    <property type="entry name" value="RAS"/>
    <property type="match status" value="1"/>
</dbReference>
<dbReference type="PROSITE" id="PS51419">
    <property type="entry name" value="RAB"/>
    <property type="match status" value="1"/>
</dbReference>
<evidence type="ECO:0000313" key="5">
    <source>
        <dbReference type="WBParaSite" id="BXY_0901500.1"/>
    </source>
</evidence>
<keyword evidence="2" id="KW-0342">GTP-binding</keyword>
<evidence type="ECO:0000256" key="3">
    <source>
        <dbReference type="SAM" id="MobiDB-lite"/>
    </source>
</evidence>
<sequence length="268" mass="29745">MSPNMAVSDGVPKMSGGSGKSNGSSPMITLYEQLQLQQIQANSSMSSSSHAQAIQTIKCVVEGDRKVGRTSLLKVYTGELDDSRFDEPCSSENSQNSGKTSALRNFSAELRMDGRPIYLIMHETEAGSDFDHLRRLHYAETDCFVLCFSVVKPETFDSIRNFWYLEVIEHCQKWPTIILVGTMVDLREDPDTVADLQERGKQPITCEQGMRLAKDIKAARYLECSAKTKVGISTVFHEAVRAVLAPPEIPSGTKLPKGLQDDWNCSIM</sequence>
<dbReference type="GO" id="GO:0005525">
    <property type="term" value="F:GTP binding"/>
    <property type="evidence" value="ECO:0007669"/>
    <property type="project" value="UniProtKB-KW"/>
</dbReference>
<dbReference type="SMART" id="SM00175">
    <property type="entry name" value="RAB"/>
    <property type="match status" value="1"/>
</dbReference>
<dbReference type="WBParaSite" id="BXY_0901500.1">
    <property type="protein sequence ID" value="BXY_0901500.1"/>
    <property type="gene ID" value="BXY_0901500"/>
</dbReference>
<dbReference type="Proteomes" id="UP000095284">
    <property type="component" value="Unplaced"/>
</dbReference>
<dbReference type="GO" id="GO:0003924">
    <property type="term" value="F:GTPase activity"/>
    <property type="evidence" value="ECO:0007669"/>
    <property type="project" value="InterPro"/>
</dbReference>
<reference evidence="5" key="1">
    <citation type="submission" date="2016-11" db="UniProtKB">
        <authorList>
            <consortium name="WormBaseParasite"/>
        </authorList>
    </citation>
    <scope>IDENTIFICATION</scope>
</reference>
<dbReference type="Pfam" id="PF00071">
    <property type="entry name" value="Ras"/>
    <property type="match status" value="1"/>
</dbReference>
<dbReference type="PROSITE" id="PS51421">
    <property type="entry name" value="RAS"/>
    <property type="match status" value="1"/>
</dbReference>
<dbReference type="SMART" id="SM00174">
    <property type="entry name" value="RHO"/>
    <property type="match status" value="1"/>
</dbReference>
<dbReference type="PRINTS" id="PR00449">
    <property type="entry name" value="RASTRNSFRMNG"/>
</dbReference>
<dbReference type="SUPFAM" id="SSF52540">
    <property type="entry name" value="P-loop containing nucleoside triphosphate hydrolases"/>
    <property type="match status" value="1"/>
</dbReference>
<evidence type="ECO:0000256" key="1">
    <source>
        <dbReference type="ARBA" id="ARBA00022741"/>
    </source>
</evidence>
<proteinExistence type="predicted"/>
<dbReference type="InterPro" id="IPR003578">
    <property type="entry name" value="Small_GTPase_Rho"/>
</dbReference>